<dbReference type="AlphaFoldDB" id="T1IG79"/>
<dbReference type="EMBL" id="ACPB03002357">
    <property type="status" value="NOT_ANNOTATED_CDS"/>
    <property type="molecule type" value="Genomic_DNA"/>
</dbReference>
<accession>T1IG79</accession>
<dbReference type="Proteomes" id="UP000015103">
    <property type="component" value="Unassembled WGS sequence"/>
</dbReference>
<proteinExistence type="predicted"/>
<dbReference type="InParanoid" id="T1IG79"/>
<evidence type="ECO:0000313" key="2">
    <source>
        <dbReference type="Proteomes" id="UP000015103"/>
    </source>
</evidence>
<dbReference type="Gene3D" id="3.60.10.10">
    <property type="entry name" value="Endonuclease/exonuclease/phosphatase"/>
    <property type="match status" value="2"/>
</dbReference>
<evidence type="ECO:0008006" key="3">
    <source>
        <dbReference type="Google" id="ProtNLM"/>
    </source>
</evidence>
<dbReference type="EnsemblMetazoa" id="RPRC015298-RA">
    <property type="protein sequence ID" value="RPRC015298-PA"/>
    <property type="gene ID" value="RPRC015298"/>
</dbReference>
<dbReference type="HOGENOM" id="CLU_812139_0_0_1"/>
<protein>
    <recommendedName>
        <fullName evidence="3">Endonuclease/exonuclease/phosphatase domain-containing protein</fullName>
    </recommendedName>
</protein>
<evidence type="ECO:0000313" key="1">
    <source>
        <dbReference type="EnsemblMetazoa" id="RPRC015298-PA"/>
    </source>
</evidence>
<dbReference type="EMBL" id="ACPB03002358">
    <property type="status" value="NOT_ANNOTATED_CDS"/>
    <property type="molecule type" value="Genomic_DNA"/>
</dbReference>
<reference evidence="1" key="1">
    <citation type="submission" date="2015-05" db="UniProtKB">
        <authorList>
            <consortium name="EnsemblMetazoa"/>
        </authorList>
    </citation>
    <scope>IDENTIFICATION</scope>
</reference>
<dbReference type="VEuPathDB" id="VectorBase:RPRC015298"/>
<keyword evidence="2" id="KW-1185">Reference proteome</keyword>
<dbReference type="SUPFAM" id="SSF56219">
    <property type="entry name" value="DNase I-like"/>
    <property type="match status" value="2"/>
</dbReference>
<sequence>MAEINTNEALAEILDKLKKFANDVLVLGTVYLKPDIAFDVIIQNLNQELIDFRLNYGECGIIFGGDFNTRLGESNILDNDIFEGTCFKGCRQSADKEVIRKGTLLTEVMENNGLFVCNGRSYSDFPANYTFIGPQGKSVIDLVWLDFLMLKEIEIIILDQKKLANFTHALNCSENIYFNNSSVEELYNNFQGTIKSVARDVGMVQQSHRYTISLYCSEIWALPYMDIIEKIQIRFFRERSSILGNVYLPPSEDTDYCIGSLYHLYDKETKYPNCCYKIIGADFNSRIGNLNSFDEELFEGLALCGERCASDRKVNARGRLLVEMMESYGMFVINGKSPSDSP</sequence>
<dbReference type="InterPro" id="IPR036691">
    <property type="entry name" value="Endo/exonu/phosph_ase_sf"/>
</dbReference>
<organism evidence="1 2">
    <name type="scientific">Rhodnius prolixus</name>
    <name type="common">Triatomid bug</name>
    <dbReference type="NCBI Taxonomy" id="13249"/>
    <lineage>
        <taxon>Eukaryota</taxon>
        <taxon>Metazoa</taxon>
        <taxon>Ecdysozoa</taxon>
        <taxon>Arthropoda</taxon>
        <taxon>Hexapoda</taxon>
        <taxon>Insecta</taxon>
        <taxon>Pterygota</taxon>
        <taxon>Neoptera</taxon>
        <taxon>Paraneoptera</taxon>
        <taxon>Hemiptera</taxon>
        <taxon>Heteroptera</taxon>
        <taxon>Panheteroptera</taxon>
        <taxon>Cimicomorpha</taxon>
        <taxon>Reduviidae</taxon>
        <taxon>Triatominae</taxon>
        <taxon>Rhodnius</taxon>
    </lineage>
</organism>
<name>T1IG79_RHOPR</name>